<evidence type="ECO:0000313" key="3">
    <source>
        <dbReference type="Proteomes" id="UP001501447"/>
    </source>
</evidence>
<keyword evidence="2" id="KW-0378">Hydrolase</keyword>
<organism evidence="2 3">
    <name type="scientific">Streptomyces axinellae</name>
    <dbReference type="NCBI Taxonomy" id="552788"/>
    <lineage>
        <taxon>Bacteria</taxon>
        <taxon>Bacillati</taxon>
        <taxon>Actinomycetota</taxon>
        <taxon>Actinomycetes</taxon>
        <taxon>Kitasatosporales</taxon>
        <taxon>Streptomycetaceae</taxon>
        <taxon>Streptomyces</taxon>
    </lineage>
</organism>
<name>A0ABN3Q3Q6_9ACTN</name>
<gene>
    <name evidence="2" type="ORF">GCM10009863_31640</name>
</gene>
<reference evidence="2 3" key="1">
    <citation type="journal article" date="2019" name="Int. J. Syst. Evol. Microbiol.">
        <title>The Global Catalogue of Microorganisms (GCM) 10K type strain sequencing project: providing services to taxonomists for standard genome sequencing and annotation.</title>
        <authorList>
            <consortium name="The Broad Institute Genomics Platform"/>
            <consortium name="The Broad Institute Genome Sequencing Center for Infectious Disease"/>
            <person name="Wu L."/>
            <person name="Ma J."/>
        </authorList>
    </citation>
    <scope>NUCLEOTIDE SEQUENCE [LARGE SCALE GENOMIC DNA]</scope>
    <source>
        <strain evidence="2 3">JCM 16373</strain>
    </source>
</reference>
<evidence type="ECO:0000256" key="1">
    <source>
        <dbReference type="SAM" id="MobiDB-lite"/>
    </source>
</evidence>
<protein>
    <submittedName>
        <fullName evidence="2">M6 family metalloprotease domain-containing protein</fullName>
    </submittedName>
</protein>
<dbReference type="EMBL" id="BAAARJ010000009">
    <property type="protein sequence ID" value="GAA2615590.1"/>
    <property type="molecule type" value="Genomic_DNA"/>
</dbReference>
<keyword evidence="2" id="KW-0482">Metalloprotease</keyword>
<comment type="caution">
    <text evidence="2">The sequence shown here is derived from an EMBL/GenBank/DDBJ whole genome shotgun (WGS) entry which is preliminary data.</text>
</comment>
<dbReference type="InterPro" id="IPR008757">
    <property type="entry name" value="Peptidase_M6-like_domain"/>
</dbReference>
<keyword evidence="3" id="KW-1185">Reference proteome</keyword>
<proteinExistence type="predicted"/>
<sequence>MALPSVPEGVAARRAGRRARFPGPGPRHRVGAILTALTAFMGFGLVAGPLHAVAAGMPCALPRTDAHHSLGLDTWNASYPRPEGTLDAALLFLSFPDAPPSATPRELTADHFPATSDFFARASYGKFRLRPRPIDRWIEMPKPSTAYGIRRDWSPDLRGSYLRDAVAAADRHVDFSRYDVIYLVADPDAPGVDSDATKVVNLDEPIAADGTELSRLVTVFEQSPPDRNVLAHETGHLFDLPDLYERPADGKADWDTRVGDWDLMGSQFGLAPEPFGWHKWKLGWLGRRNIACVGGGNPAPDETRYTLRPLAAPARDGGGHAGRRAGGHAEPDGTRLVVLRTGGHRALAMEIRVREGNDRQLCTQGLLLYRIKSDTPSTHGPVEVVDGHPGARRCAGASVHPQLADAPLGEGESWADPHDGIRVEVTGRTSGGDWEVKVTRGGGGVG</sequence>
<feature type="region of interest" description="Disordered" evidence="1">
    <location>
        <begin position="1"/>
        <end position="24"/>
    </location>
</feature>
<dbReference type="PANTHER" id="PTHR41775:SF1">
    <property type="entry name" value="PEPTIDASE M6-LIKE DOMAIN-CONTAINING PROTEIN"/>
    <property type="match status" value="1"/>
</dbReference>
<dbReference type="NCBIfam" id="TIGR03296">
    <property type="entry name" value="M6dom_TIGR03296"/>
    <property type="match status" value="1"/>
</dbReference>
<evidence type="ECO:0000313" key="2">
    <source>
        <dbReference type="EMBL" id="GAA2615590.1"/>
    </source>
</evidence>
<dbReference type="PANTHER" id="PTHR41775">
    <property type="entry name" value="SECRETED PROTEIN-RELATED"/>
    <property type="match status" value="1"/>
</dbReference>
<dbReference type="Proteomes" id="UP001501447">
    <property type="component" value="Unassembled WGS sequence"/>
</dbReference>
<keyword evidence="2" id="KW-0645">Protease</keyword>
<accession>A0ABN3Q3Q6</accession>
<dbReference type="GO" id="GO:0008237">
    <property type="term" value="F:metallopeptidase activity"/>
    <property type="evidence" value="ECO:0007669"/>
    <property type="project" value="UniProtKB-KW"/>
</dbReference>
<feature type="compositionally biased region" description="Basic residues" evidence="1">
    <location>
        <begin position="14"/>
        <end position="24"/>
    </location>
</feature>